<keyword evidence="3" id="KW-1185">Reference proteome</keyword>
<reference evidence="2 3" key="1">
    <citation type="submission" date="2018-11" db="EMBL/GenBank/DDBJ databases">
        <title>Genome sequences of Natronomonas sp. CBA1133.</title>
        <authorList>
            <person name="Roh S.W."/>
            <person name="Cha I.-T."/>
        </authorList>
    </citation>
    <scope>NUCLEOTIDE SEQUENCE [LARGE SCALE GENOMIC DNA]</scope>
    <source>
        <strain evidence="2 3">CBA1133</strain>
    </source>
</reference>
<gene>
    <name evidence="2" type="ORF">Nmn1133_02195</name>
</gene>
<keyword evidence="1" id="KW-0812">Transmembrane</keyword>
<organism evidence="2 3">
    <name type="scientific">Halosegnis longus</name>
    <dbReference type="NCBI Taxonomy" id="2216012"/>
    <lineage>
        <taxon>Archaea</taxon>
        <taxon>Methanobacteriati</taxon>
        <taxon>Methanobacteriota</taxon>
        <taxon>Stenosarchaea group</taxon>
        <taxon>Halobacteria</taxon>
        <taxon>Halobacteriales</taxon>
        <taxon>Natronomonadaceae</taxon>
        <taxon>Halosegnis</taxon>
    </lineage>
</organism>
<evidence type="ECO:0000313" key="3">
    <source>
        <dbReference type="Proteomes" id="UP000270581"/>
    </source>
</evidence>
<sequence>MRPSLAGTTLVVGFGATTGYVATRLVAAGVTAPDAWLATLVVALLTTGSLFAVAGLFGGLLVARIVHTAHTPAPRRR</sequence>
<feature type="transmembrane region" description="Helical" evidence="1">
    <location>
        <begin position="37"/>
        <end position="66"/>
    </location>
</feature>
<dbReference type="EMBL" id="RJJC01000001">
    <property type="protein sequence ID" value="RNJ25609.1"/>
    <property type="molecule type" value="Genomic_DNA"/>
</dbReference>
<dbReference type="Proteomes" id="UP000270581">
    <property type="component" value="Unassembled WGS sequence"/>
</dbReference>
<proteinExistence type="predicted"/>
<protein>
    <submittedName>
        <fullName evidence="2">Uncharacterized protein</fullName>
    </submittedName>
</protein>
<name>A0AAJ4R7A3_9EURY</name>
<keyword evidence="1" id="KW-0472">Membrane</keyword>
<evidence type="ECO:0000256" key="1">
    <source>
        <dbReference type="SAM" id="Phobius"/>
    </source>
</evidence>
<keyword evidence="1" id="KW-1133">Transmembrane helix</keyword>
<dbReference type="RefSeq" id="WP_075937881.1">
    <property type="nucleotide sequence ID" value="NZ_BDJH01000002.1"/>
</dbReference>
<dbReference type="AlphaFoldDB" id="A0AAJ4R7A3"/>
<evidence type="ECO:0000313" key="2">
    <source>
        <dbReference type="EMBL" id="RNJ25609.1"/>
    </source>
</evidence>
<comment type="caution">
    <text evidence="2">The sequence shown here is derived from an EMBL/GenBank/DDBJ whole genome shotgun (WGS) entry which is preliminary data.</text>
</comment>
<accession>A0AAJ4R7A3</accession>